<accession>A0ABP8HKH7</accession>
<dbReference type="PIRSF" id="PIRSF015582">
    <property type="entry name" value="Cit_lyase_B"/>
    <property type="match status" value="1"/>
</dbReference>
<dbReference type="InterPro" id="IPR015813">
    <property type="entry name" value="Pyrv/PenolPyrv_kinase-like_dom"/>
</dbReference>
<evidence type="ECO:0000256" key="2">
    <source>
        <dbReference type="ARBA" id="ARBA00022723"/>
    </source>
</evidence>
<dbReference type="InterPro" id="IPR040442">
    <property type="entry name" value="Pyrv_kinase-like_dom_sf"/>
</dbReference>
<protein>
    <submittedName>
        <fullName evidence="5">CoA ester lyase</fullName>
    </submittedName>
</protein>
<keyword evidence="5" id="KW-0456">Lyase</keyword>
<reference evidence="6" key="1">
    <citation type="journal article" date="2019" name="Int. J. Syst. Evol. Microbiol.">
        <title>The Global Catalogue of Microorganisms (GCM) 10K type strain sequencing project: providing services to taxonomists for standard genome sequencing and annotation.</title>
        <authorList>
            <consortium name="The Broad Institute Genomics Platform"/>
            <consortium name="The Broad Institute Genome Sequencing Center for Infectious Disease"/>
            <person name="Wu L."/>
            <person name="Ma J."/>
        </authorList>
    </citation>
    <scope>NUCLEOTIDE SEQUENCE [LARGE SCALE GENOMIC DNA]</scope>
    <source>
        <strain evidence="6">JCM 17666</strain>
    </source>
</reference>
<evidence type="ECO:0000256" key="1">
    <source>
        <dbReference type="ARBA" id="ARBA00001946"/>
    </source>
</evidence>
<dbReference type="InterPro" id="IPR011206">
    <property type="entry name" value="Citrate_lyase_beta/mcl1/mcl2"/>
</dbReference>
<evidence type="ECO:0000256" key="3">
    <source>
        <dbReference type="ARBA" id="ARBA00022842"/>
    </source>
</evidence>
<dbReference type="EMBL" id="BAABFO010000026">
    <property type="protein sequence ID" value="GAA4340595.1"/>
    <property type="molecule type" value="Genomic_DNA"/>
</dbReference>
<proteinExistence type="predicted"/>
<dbReference type="GO" id="GO:0016829">
    <property type="term" value="F:lyase activity"/>
    <property type="evidence" value="ECO:0007669"/>
    <property type="project" value="UniProtKB-KW"/>
</dbReference>
<dbReference type="RefSeq" id="WP_345251714.1">
    <property type="nucleotide sequence ID" value="NZ_BAABFO010000026.1"/>
</dbReference>
<dbReference type="InterPro" id="IPR005000">
    <property type="entry name" value="Aldolase/citrate-lyase_domain"/>
</dbReference>
<comment type="cofactor">
    <cofactor evidence="1">
        <name>Mg(2+)</name>
        <dbReference type="ChEBI" id="CHEBI:18420"/>
    </cofactor>
</comment>
<gene>
    <name evidence="5" type="ORF">GCM10023144_40450</name>
</gene>
<comment type="caution">
    <text evidence="5">The sequence shown here is derived from an EMBL/GenBank/DDBJ whole genome shotgun (WGS) entry which is preliminary data.</text>
</comment>
<keyword evidence="3" id="KW-0460">Magnesium</keyword>
<keyword evidence="6" id="KW-1185">Reference proteome</keyword>
<name>A0ABP8HKH7_9BURK</name>
<dbReference type="SUPFAM" id="SSF51621">
    <property type="entry name" value="Phosphoenolpyruvate/pyruvate domain"/>
    <property type="match status" value="1"/>
</dbReference>
<dbReference type="Gene3D" id="3.20.20.60">
    <property type="entry name" value="Phosphoenolpyruvate-binding domains"/>
    <property type="match status" value="1"/>
</dbReference>
<feature type="domain" description="HpcH/HpaI aldolase/citrate lyase" evidence="4">
    <location>
        <begin position="12"/>
        <end position="221"/>
    </location>
</feature>
<dbReference type="Pfam" id="PF03328">
    <property type="entry name" value="HpcH_HpaI"/>
    <property type="match status" value="1"/>
</dbReference>
<dbReference type="PANTHER" id="PTHR32308:SF10">
    <property type="entry name" value="CITRATE LYASE SUBUNIT BETA"/>
    <property type="match status" value="1"/>
</dbReference>
<organism evidence="5 6">
    <name type="scientific">Pigmentiphaga soli</name>
    <dbReference type="NCBI Taxonomy" id="1007095"/>
    <lineage>
        <taxon>Bacteria</taxon>
        <taxon>Pseudomonadati</taxon>
        <taxon>Pseudomonadota</taxon>
        <taxon>Betaproteobacteria</taxon>
        <taxon>Burkholderiales</taxon>
        <taxon>Alcaligenaceae</taxon>
        <taxon>Pigmentiphaga</taxon>
    </lineage>
</organism>
<evidence type="ECO:0000259" key="4">
    <source>
        <dbReference type="Pfam" id="PF03328"/>
    </source>
</evidence>
<evidence type="ECO:0000313" key="5">
    <source>
        <dbReference type="EMBL" id="GAA4340595.1"/>
    </source>
</evidence>
<dbReference type="PANTHER" id="PTHR32308">
    <property type="entry name" value="LYASE BETA SUBUNIT, PUTATIVE (AFU_ORTHOLOGUE AFUA_4G13030)-RELATED"/>
    <property type="match status" value="1"/>
</dbReference>
<evidence type="ECO:0000313" key="6">
    <source>
        <dbReference type="Proteomes" id="UP001501671"/>
    </source>
</evidence>
<dbReference type="Proteomes" id="UP001501671">
    <property type="component" value="Unassembled WGS sequence"/>
</dbReference>
<sequence length="280" mass="29468">MRTAPTPLADARTFLFVPGNRPERFDKAVKSGADAVVFDLEDAVPPAEKESARASIDDAWPALRNAGVPLVIRINTPAEPQGREDLRWLARLEAPAGIMVPKADSGAMLGAVLSSAPGAAILPLIESAAAYGSLADIAAAQGVLRLVVGHIDFQADTGMGCSEDQAELAPLRFAVSVATRCHGLAPAVDGVTVSIDDDDALRRDTRRALRFGFGGKLCIHPRQVAVVHQAMQPGHDELAWARRVLEADAASAGAAVRLDGKMVDAPVVLQARRTLARAGR</sequence>
<keyword evidence="2" id="KW-0479">Metal-binding</keyword>